<dbReference type="EMBL" id="CP159373">
    <property type="protein sequence ID" value="XCN72295.1"/>
    <property type="molecule type" value="Genomic_DNA"/>
</dbReference>
<feature type="domain" description="Putative regulatory protein FmdB zinc ribbon" evidence="2">
    <location>
        <begin position="14"/>
        <end position="56"/>
    </location>
</feature>
<reference evidence="3" key="1">
    <citation type="journal article" date="2024" name="Syst. Appl. Microbiol.">
        <title>First single-strain enrichments of Electrothrix cable bacteria, description of E. aestuarii sp. nov. and E. rattekaaiensis sp. nov., and proposal of a cable bacteria taxonomy following the rules of the SeqCode.</title>
        <authorList>
            <person name="Plum-Jensen L.E."/>
            <person name="Schramm A."/>
            <person name="Marshall I.P.G."/>
        </authorList>
    </citation>
    <scope>NUCLEOTIDE SEQUENCE</scope>
    <source>
        <strain evidence="3">Rat1</strain>
    </source>
</reference>
<dbReference type="Pfam" id="PF09723">
    <property type="entry name" value="Zn_ribbon_8"/>
    <property type="match status" value="1"/>
</dbReference>
<proteinExistence type="predicted"/>
<dbReference type="NCBIfam" id="TIGR02605">
    <property type="entry name" value="CxxC_CxxC_SSSS"/>
    <property type="match status" value="1"/>
</dbReference>
<dbReference type="KEGG" id="eaj:Q3M24_18630"/>
<reference evidence="3" key="2">
    <citation type="submission" date="2024-06" db="EMBL/GenBank/DDBJ databases">
        <authorList>
            <person name="Plum-Jensen L.E."/>
            <person name="Schramm A."/>
            <person name="Marshall I.P.G."/>
        </authorList>
    </citation>
    <scope>NUCLEOTIDE SEQUENCE</scope>
    <source>
        <strain evidence="3">Rat1</strain>
    </source>
</reference>
<accession>A0AAU8LTB1</accession>
<dbReference type="SMART" id="SM00834">
    <property type="entry name" value="CxxC_CXXC_SSSS"/>
    <property type="match status" value="1"/>
</dbReference>
<organism evidence="3">
    <name type="scientific">Candidatus Electrothrix aestuarii</name>
    <dbReference type="NCBI Taxonomy" id="3062594"/>
    <lineage>
        <taxon>Bacteria</taxon>
        <taxon>Pseudomonadati</taxon>
        <taxon>Thermodesulfobacteriota</taxon>
        <taxon>Desulfobulbia</taxon>
        <taxon>Desulfobulbales</taxon>
        <taxon>Desulfobulbaceae</taxon>
        <taxon>Candidatus Electrothrix</taxon>
    </lineage>
</organism>
<dbReference type="PANTHER" id="PTHR34404">
    <property type="entry name" value="REGULATORY PROTEIN, FMDB FAMILY"/>
    <property type="match status" value="1"/>
</dbReference>
<evidence type="ECO:0000313" key="3">
    <source>
        <dbReference type="EMBL" id="XCN72295.1"/>
    </source>
</evidence>
<sequence>MQYAYFTKIWRTNMPIYEYVCKKCEKHFEVLSTSANEADIVKCPECQSLEVKKTISSSNFRMSSGGSSIPGGFPSGCSSKSGFS</sequence>
<gene>
    <name evidence="3" type="ORF">Q3M24_18630</name>
</gene>
<protein>
    <submittedName>
        <fullName evidence="3">Zinc ribbon domain-containing protein</fullName>
    </submittedName>
</protein>
<dbReference type="PANTHER" id="PTHR34404:SF2">
    <property type="entry name" value="CONSERVED SERINE RICH PROTEIN"/>
    <property type="match status" value="1"/>
</dbReference>
<evidence type="ECO:0000256" key="1">
    <source>
        <dbReference type="SAM" id="MobiDB-lite"/>
    </source>
</evidence>
<evidence type="ECO:0000259" key="2">
    <source>
        <dbReference type="SMART" id="SM00834"/>
    </source>
</evidence>
<dbReference type="AlphaFoldDB" id="A0AAU8LTB1"/>
<dbReference type="InterPro" id="IPR013429">
    <property type="entry name" value="Regulatory_FmdB_Zinc_ribbon"/>
</dbReference>
<feature type="region of interest" description="Disordered" evidence="1">
    <location>
        <begin position="62"/>
        <end position="84"/>
    </location>
</feature>
<dbReference type="Gene3D" id="2.20.28.160">
    <property type="match status" value="1"/>
</dbReference>
<name>A0AAU8LTB1_9BACT</name>